<sequence>MYASWPCPTPTGGMGEEMALALDGKRSTRLLVIPPFFEEANKFRHQILEIIIRLNERGIDSICPDFPGCNESLAPHSAQSLVGWRIAAMAAANHFSATHVLAIRSGCWIAPSSLPGWLYAPPKPGQVLRAMLRARILAEREAGQQESAETLLEKGRKKGLEIAGWELGSTLIDELEATEFSAGDLHSVVDHSEIGGKALWLRAENDFDTEQAEALAHLIATGISS</sequence>
<dbReference type="KEGG" id="emv:HQR01_10150"/>
<reference evidence="1 2" key="1">
    <citation type="submission" date="2020-05" db="EMBL/GenBank/DDBJ databases">
        <title>Erythrobacter mangrovi sp. nov., isolated from rhizosphere soil of mangrove plant (Kandelia candel).</title>
        <authorList>
            <person name="Ye Y.H."/>
        </authorList>
    </citation>
    <scope>NUCLEOTIDE SEQUENCE [LARGE SCALE GENOMIC DNA]</scope>
    <source>
        <strain evidence="1 2">EB310</strain>
    </source>
</reference>
<dbReference type="SUPFAM" id="SSF53474">
    <property type="entry name" value="alpha/beta-Hydrolases"/>
    <property type="match status" value="1"/>
</dbReference>
<keyword evidence="2" id="KW-1185">Reference proteome</keyword>
<dbReference type="AlphaFoldDB" id="A0A7D3XW51"/>
<evidence type="ECO:0000313" key="2">
    <source>
        <dbReference type="Proteomes" id="UP000504693"/>
    </source>
</evidence>
<dbReference type="EMBL" id="CP053921">
    <property type="protein sequence ID" value="QKG71696.1"/>
    <property type="molecule type" value="Genomic_DNA"/>
</dbReference>
<dbReference type="Proteomes" id="UP000504693">
    <property type="component" value="Chromosome"/>
</dbReference>
<organism evidence="1 2">
    <name type="scientific">Erythrobacter mangrovi</name>
    <dbReference type="NCBI Taxonomy" id="2739433"/>
    <lineage>
        <taxon>Bacteria</taxon>
        <taxon>Pseudomonadati</taxon>
        <taxon>Pseudomonadota</taxon>
        <taxon>Alphaproteobacteria</taxon>
        <taxon>Sphingomonadales</taxon>
        <taxon>Erythrobacteraceae</taxon>
        <taxon>Erythrobacter/Porphyrobacter group</taxon>
        <taxon>Erythrobacter</taxon>
    </lineage>
</organism>
<gene>
    <name evidence="1" type="ORF">HQR01_10150</name>
</gene>
<proteinExistence type="predicted"/>
<dbReference type="InterPro" id="IPR029058">
    <property type="entry name" value="AB_hydrolase_fold"/>
</dbReference>
<name>A0A7D3XW51_9SPHN</name>
<protein>
    <submittedName>
        <fullName evidence="1">Uncharacterized protein</fullName>
    </submittedName>
</protein>
<evidence type="ECO:0000313" key="1">
    <source>
        <dbReference type="EMBL" id="QKG71696.1"/>
    </source>
</evidence>
<accession>A0A7D3XW51</accession>